<keyword evidence="9" id="KW-1185">Reference proteome</keyword>
<feature type="transmembrane region" description="Helical" evidence="6">
    <location>
        <begin position="123"/>
        <end position="140"/>
    </location>
</feature>
<feature type="transmembrane region" description="Helical" evidence="6">
    <location>
        <begin position="160"/>
        <end position="183"/>
    </location>
</feature>
<organism evidence="8 9">
    <name type="scientific">Clydaea vesicula</name>
    <dbReference type="NCBI Taxonomy" id="447962"/>
    <lineage>
        <taxon>Eukaryota</taxon>
        <taxon>Fungi</taxon>
        <taxon>Fungi incertae sedis</taxon>
        <taxon>Chytridiomycota</taxon>
        <taxon>Chytridiomycota incertae sedis</taxon>
        <taxon>Chytridiomycetes</taxon>
        <taxon>Lobulomycetales</taxon>
        <taxon>Lobulomycetaceae</taxon>
        <taxon>Clydaea</taxon>
    </lineage>
</organism>
<comment type="subcellular location">
    <subcellularLocation>
        <location evidence="1">Membrane</location>
        <topology evidence="1">Multi-pass membrane protein</topology>
    </subcellularLocation>
</comment>
<dbReference type="GO" id="GO:0007189">
    <property type="term" value="P:adenylate cyclase-activating G protein-coupled receptor signaling pathway"/>
    <property type="evidence" value="ECO:0007669"/>
    <property type="project" value="TreeGrafter"/>
</dbReference>
<accession>A0AAD5XWK8</accession>
<dbReference type="GO" id="GO:0004930">
    <property type="term" value="F:G protein-coupled receptor activity"/>
    <property type="evidence" value="ECO:0007669"/>
    <property type="project" value="InterPro"/>
</dbReference>
<sequence length="247" mass="27996">MQIFHMAAICWQGCIATHCFIVTTRAATTNVQKLMKYYHIISWGFPLLMASIPFLVQISSNFKVLAYGPAGIWCFSALDWQRVFLMNIPVLVLFLYNVILYAIILKLCKYSGKSKASKGIDRIIVKTGLYILTFCFVWSGPSANRLQNLMYPGKPMFSLYFLHALTVASGGFFNALIYLYFLWKDQKSKFKDISLNKIMKKKKDVVTESSCDSALSSMNVSNFSAMQSTPSTGVESTFSKPNYTYRP</sequence>
<feature type="transmembrane region" description="Helical" evidence="6">
    <location>
        <begin position="36"/>
        <end position="55"/>
    </location>
</feature>
<feature type="domain" description="G-protein coupled receptors family 2 profile 2" evidence="7">
    <location>
        <begin position="1"/>
        <end position="182"/>
    </location>
</feature>
<dbReference type="Proteomes" id="UP001211065">
    <property type="component" value="Unassembled WGS sequence"/>
</dbReference>
<dbReference type="Gene3D" id="1.20.1070.10">
    <property type="entry name" value="Rhodopsin 7-helix transmembrane proteins"/>
    <property type="match status" value="1"/>
</dbReference>
<gene>
    <name evidence="8" type="ORF">HK099_007105</name>
</gene>
<comment type="caution">
    <text evidence="8">The sequence shown here is derived from an EMBL/GenBank/DDBJ whole genome shotgun (WGS) entry which is preliminary data.</text>
</comment>
<evidence type="ECO:0000256" key="3">
    <source>
        <dbReference type="ARBA" id="ARBA00022989"/>
    </source>
</evidence>
<dbReference type="Pfam" id="PF00002">
    <property type="entry name" value="7tm_2"/>
    <property type="match status" value="1"/>
</dbReference>
<dbReference type="GO" id="GO:0007166">
    <property type="term" value="P:cell surface receptor signaling pathway"/>
    <property type="evidence" value="ECO:0007669"/>
    <property type="project" value="InterPro"/>
</dbReference>
<reference evidence="8" key="1">
    <citation type="submission" date="2020-05" db="EMBL/GenBank/DDBJ databases">
        <title>Phylogenomic resolution of chytrid fungi.</title>
        <authorList>
            <person name="Stajich J.E."/>
            <person name="Amses K."/>
            <person name="Simmons R."/>
            <person name="Seto K."/>
            <person name="Myers J."/>
            <person name="Bonds A."/>
            <person name="Quandt C.A."/>
            <person name="Barry K."/>
            <person name="Liu P."/>
            <person name="Grigoriev I."/>
            <person name="Longcore J.E."/>
            <person name="James T.Y."/>
        </authorList>
    </citation>
    <scope>NUCLEOTIDE SEQUENCE</scope>
    <source>
        <strain evidence="8">JEL0476</strain>
    </source>
</reference>
<evidence type="ECO:0000313" key="8">
    <source>
        <dbReference type="EMBL" id="KAJ3213948.1"/>
    </source>
</evidence>
<dbReference type="AlphaFoldDB" id="A0AAD5XWK8"/>
<keyword evidence="3 6" id="KW-1133">Transmembrane helix</keyword>
<evidence type="ECO:0000256" key="5">
    <source>
        <dbReference type="SAM" id="MobiDB-lite"/>
    </source>
</evidence>
<keyword evidence="4 6" id="KW-0472">Membrane</keyword>
<dbReference type="GO" id="GO:0005886">
    <property type="term" value="C:plasma membrane"/>
    <property type="evidence" value="ECO:0007669"/>
    <property type="project" value="TreeGrafter"/>
</dbReference>
<dbReference type="PROSITE" id="PS50261">
    <property type="entry name" value="G_PROTEIN_RECEP_F2_4"/>
    <property type="match status" value="1"/>
</dbReference>
<dbReference type="InterPro" id="IPR000832">
    <property type="entry name" value="GPCR_2_secretin-like"/>
</dbReference>
<evidence type="ECO:0000256" key="2">
    <source>
        <dbReference type="ARBA" id="ARBA00022692"/>
    </source>
</evidence>
<dbReference type="EMBL" id="JADGJW010000662">
    <property type="protein sequence ID" value="KAJ3213948.1"/>
    <property type="molecule type" value="Genomic_DNA"/>
</dbReference>
<name>A0AAD5XWK8_9FUNG</name>
<evidence type="ECO:0000256" key="1">
    <source>
        <dbReference type="ARBA" id="ARBA00004141"/>
    </source>
</evidence>
<feature type="region of interest" description="Disordered" evidence="5">
    <location>
        <begin position="226"/>
        <end position="247"/>
    </location>
</feature>
<feature type="transmembrane region" description="Helical" evidence="6">
    <location>
        <begin position="84"/>
        <end position="103"/>
    </location>
</feature>
<dbReference type="InterPro" id="IPR017981">
    <property type="entry name" value="GPCR_2-like_7TM"/>
</dbReference>
<evidence type="ECO:0000256" key="4">
    <source>
        <dbReference type="ARBA" id="ARBA00023136"/>
    </source>
</evidence>
<evidence type="ECO:0000259" key="7">
    <source>
        <dbReference type="PROSITE" id="PS50261"/>
    </source>
</evidence>
<dbReference type="PANTHER" id="PTHR23112:SF0">
    <property type="entry name" value="TRANSMEMBRANE PROTEIN 116"/>
    <property type="match status" value="1"/>
</dbReference>
<evidence type="ECO:0000313" key="9">
    <source>
        <dbReference type="Proteomes" id="UP001211065"/>
    </source>
</evidence>
<dbReference type="PANTHER" id="PTHR23112">
    <property type="entry name" value="G PROTEIN-COUPLED RECEPTOR 157-RELATED"/>
    <property type="match status" value="1"/>
</dbReference>
<proteinExistence type="predicted"/>
<evidence type="ECO:0000256" key="6">
    <source>
        <dbReference type="SAM" id="Phobius"/>
    </source>
</evidence>
<protein>
    <recommendedName>
        <fullName evidence="7">G-protein coupled receptors family 2 profile 2 domain-containing protein</fullName>
    </recommendedName>
</protein>
<keyword evidence="2 6" id="KW-0812">Transmembrane</keyword>